<evidence type="ECO:0000259" key="7">
    <source>
        <dbReference type="PROSITE" id="PS51198"/>
    </source>
</evidence>
<dbReference type="InterPro" id="IPR014016">
    <property type="entry name" value="UvrD-like_ATP-bd"/>
</dbReference>
<feature type="domain" description="UvrD-like helicase ATP-binding" evidence="7">
    <location>
        <begin position="1772"/>
        <end position="2066"/>
    </location>
</feature>
<evidence type="ECO:0000256" key="3">
    <source>
        <dbReference type="ARBA" id="ARBA00022806"/>
    </source>
</evidence>
<dbReference type="Gene3D" id="3.40.50.300">
    <property type="entry name" value="P-loop containing nucleotide triphosphate hydrolases"/>
    <property type="match status" value="1"/>
</dbReference>
<dbReference type="InterPro" id="IPR039904">
    <property type="entry name" value="TRANK1"/>
</dbReference>
<keyword evidence="1 5" id="KW-0547">Nucleotide-binding</keyword>
<dbReference type="SMART" id="SM00248">
    <property type="entry name" value="ANK"/>
    <property type="match status" value="4"/>
</dbReference>
<name>A0AAD8XUM8_9STRA</name>
<feature type="binding site" evidence="5">
    <location>
        <begin position="1793"/>
        <end position="1800"/>
    </location>
    <ligand>
        <name>ATP</name>
        <dbReference type="ChEBI" id="CHEBI:30616"/>
    </ligand>
</feature>
<evidence type="ECO:0000256" key="2">
    <source>
        <dbReference type="ARBA" id="ARBA00022801"/>
    </source>
</evidence>
<dbReference type="CDD" id="cd23767">
    <property type="entry name" value="IQCD"/>
    <property type="match status" value="1"/>
</dbReference>
<feature type="region of interest" description="Disordered" evidence="6">
    <location>
        <begin position="1603"/>
        <end position="1628"/>
    </location>
</feature>
<evidence type="ECO:0000256" key="6">
    <source>
        <dbReference type="SAM" id="MobiDB-lite"/>
    </source>
</evidence>
<dbReference type="PANTHER" id="PTHR21529:SF4">
    <property type="entry name" value="TPR AND ANKYRIN REPEAT-CONTAINING PROTEIN 1"/>
    <property type="match status" value="1"/>
</dbReference>
<dbReference type="SUPFAM" id="SSF48403">
    <property type="entry name" value="Ankyrin repeat"/>
    <property type="match status" value="1"/>
</dbReference>
<dbReference type="PROSITE" id="PS50096">
    <property type="entry name" value="IQ"/>
    <property type="match status" value="1"/>
</dbReference>
<gene>
    <name evidence="8" type="ORF">QTG54_015709</name>
</gene>
<dbReference type="InterPro" id="IPR027417">
    <property type="entry name" value="P-loop_NTPase"/>
</dbReference>
<sequence length="2387" mass="272359">MGKKSKKKGGAANKAARKEKLQERREQQLEQLDQISDDGGNNELVDNRRDREYFVGDRVWFKDDLSYCVGDNPNMYRGIVDAVDGDFVEITPLQSLIDGVDDFTLRIPTKTKPPDEMYVFPDFSDITLRFDIGDKVICKADDWIPATVSYRWPIFELEEQNFPLPSAAVDLVPHYKCNKLFDDGYPSVAAPYDNNDCIQSRPSTFRFKVGDSVTFNSMKARGNTAAAANHLQRNAEWTDGKIILVDVCEEGLDYAAYECDFKVAAKKYSCFINDDDDEHIALVDADPRKRLFDAIEQDCSRHHFIYLTSHFNIDIAAFRDLVMTKAIEFASYNALTWLQHDCGIDVRRVKDKVSGNNFLHMIADSPFASRFIRKVGGNSYFRERCDDVTLEIIEFGNVPTRDLNNDGEVWLQSLVRRGDVKALDVLCSPHYGPVWDHYFFREDVLELVAGSIKESDNPIMQYIFDAFISFRALYQQLDALADGCLTKHEEEILQDDRLAIFRGEDAKHAAKLLTRFYRDWKDRLSKNLMLGRIFRAIMEKGMVRLFQLLYEADQGLFEINDYMAFANEDRQQFIQEELRTSTENDDDAGSFTINKFDACVLGSYLSGHDIDGADFHDYLRCVKDHFLRCDANKCPSLHHHLSGEKLKMDSFGDNRFKYRLRLLEDDDDVKGRQDILHYLLLKDADIRLDVLFVLRHRQCWALRFLVDIKFFDLEGLAAKDENLAQNASTLSFLNSAHIPSNMTLRCCLSFAAVQYDDLQSLEWLSESGAPDDLVSGWNLLHYSAFMGRIEIIGWLSTQLVWNSLVSQASTRKTFVGAYAVHIAASCGHLHACDLLISLKVPLEDEKGKLPEDYANKSQHEFVRKWAAKRAKPQALKKDVMKLLHQVGEQKSVSQIKDFIISSRCLVIDNWRSCDWDSFDEELLGISFRDALHSCCKNSDIELAKWICFRLYFSCAGYSAGMFWGRKVWAQKVEERLSRDDLVSFARERGYDDLVDQIEGKWFKELTCVDPLTRDSILESALGGDERLADVRAAILHIDILVNVAKSSFSAIKDILQRGGRVDELGELLRINASAKEAVMTEMGDISIDERHGLSYSLRPFEMTERLLQQRKHNPVSHLLLFAEKGYGYVVQEGAHIVLAAEGYTELLSFCLSNVPGWNAAMELNVIRTASFFGHASIVEMLLSPDGVFTLNSDEKERHNAAILGAGQALRYRDLEFLVKTDKGRDLGNRIEGGSFKDYYQSNLKKEERVQQMMNETLILSVLMGCTRELSDSDVDNKNGMKTLRLFVDNHIYTHDDMMCAMELLFDRDAYRIGWMTCVLDLLQTVMDALGIQPISHSKRIQEMCKKLVRTARDSDEAVFPVTSFLLKVTIAGIDIQEIGEDLSYYSQSNFKTCLTNLQQNQRSDWSRFDIVKKGGSLTDIQQVMKDGGLTADSRDRGGLLLTHLSAAYDRVDLLEWLVSEGMDFDALDAQHRTTLDVAKASKASLATKWIIEWKAKAIIGSFLRRNYYHALHRRRLQKSKDAATLIQSVIRAYATRKIFANALMRRMEQSQHFAIVWGRVIASLDNIATSTSWADIREQLIDIKVGLDDEMLDDTDERLSRAMEGAVQDESSGEDDELVPDESIDSEERVPGGVVTNEATRNLNNSSTQCRILQKPLKGSKTLIYETYLEQKSGHRILWTEEPFTPPKIVIWYVAKHKQVSRLMQLIDDSKSRSSRQQMPATLVTELQNEGLIPQNEKKDVLLDIFGNVPLKVYDVNFNSINEITKESWTPQLHLTDEERDIVEAKGTVLVLGRSGTGKTVTITQRLEFDRQSTAAHDPSFTQLFVARSVRLCRYVEGAVGEDNRTSFLTYARLLNDIESTLPGQTRNFNPSQKIDFGRFKRDFHGHSSSNEKISALILWTVIRTFLKGSIEAFQTPEGILPRDEFVEVERLGKNRCRLPVELREQVYDEFLQYQKYLQDQQLWDDCDRVRHLLLRMKDAKKHDPDIFAQVQRSKVYVDEVQDYTQLEILLFFYLSGPNGLFLAGDPAQSVVEGTEFRFEEVRGVGHFVGSVIQKPKTVNVNFRSHSGILNCAGGVLDLMFTHFPSSAKQLKKDNGLFQGSRPGVLLGTSIDQLNILLGDKLKGAVVLTHDESARHCRRLLNDYKLVYGVREAKGLEFKTVIILDFFREIPSSLQKPWRELVLGRATQDFEHIYPLVATFMKLLYTGVTRCIEKLFFVETKSSTAGDASMRWLTKQVSGRASYATRNSINDVEAMSMTSDEFISEGINNAELAQAAMDLDQSQMMLERSIWCFEQTDIIELAAKARIHYSSVLFRLEIQVTYDEKNSNDVAVIEMRAAQLMESLTKEGLFFEVLNIFSSVTAFLSEYAKEELEKRFIRKIQLAGREE</sequence>
<feature type="region of interest" description="Disordered" evidence="6">
    <location>
        <begin position="1"/>
        <end position="44"/>
    </location>
</feature>
<feature type="compositionally biased region" description="Acidic residues" evidence="6">
    <location>
        <begin position="1611"/>
        <end position="1625"/>
    </location>
</feature>
<feature type="compositionally biased region" description="Basic and acidic residues" evidence="6">
    <location>
        <begin position="16"/>
        <end position="28"/>
    </location>
</feature>
<reference evidence="8" key="1">
    <citation type="submission" date="2023-06" db="EMBL/GenBank/DDBJ databases">
        <title>Survivors Of The Sea: Transcriptome response of Skeletonema marinoi to long-term dormancy.</title>
        <authorList>
            <person name="Pinder M.I.M."/>
            <person name="Kourtchenko O."/>
            <person name="Robertson E.K."/>
            <person name="Larsson T."/>
            <person name="Maumus F."/>
            <person name="Osuna-Cruz C.M."/>
            <person name="Vancaester E."/>
            <person name="Stenow R."/>
            <person name="Vandepoele K."/>
            <person name="Ploug H."/>
            <person name="Bruchert V."/>
            <person name="Godhe A."/>
            <person name="Topel M."/>
        </authorList>
    </citation>
    <scope>NUCLEOTIDE SEQUENCE</scope>
    <source>
        <strain evidence="8">R05AC</strain>
    </source>
</reference>
<dbReference type="GO" id="GO:0016787">
    <property type="term" value="F:hydrolase activity"/>
    <property type="evidence" value="ECO:0007669"/>
    <property type="project" value="UniProtKB-UniRule"/>
</dbReference>
<dbReference type="Gene3D" id="1.25.40.20">
    <property type="entry name" value="Ankyrin repeat-containing domain"/>
    <property type="match status" value="2"/>
</dbReference>
<keyword evidence="3 5" id="KW-0347">Helicase</keyword>
<evidence type="ECO:0000256" key="5">
    <source>
        <dbReference type="PROSITE-ProRule" id="PRU00560"/>
    </source>
</evidence>
<dbReference type="EMBL" id="JATAAI010000046">
    <property type="protein sequence ID" value="KAK1733666.1"/>
    <property type="molecule type" value="Genomic_DNA"/>
</dbReference>
<dbReference type="GO" id="GO:0004386">
    <property type="term" value="F:helicase activity"/>
    <property type="evidence" value="ECO:0007669"/>
    <property type="project" value="UniProtKB-UniRule"/>
</dbReference>
<keyword evidence="2 5" id="KW-0378">Hydrolase</keyword>
<protein>
    <submittedName>
        <fullName evidence="8">Ankyrin repeat domain-containing protein</fullName>
    </submittedName>
</protein>
<comment type="caution">
    <text evidence="8">The sequence shown here is derived from an EMBL/GenBank/DDBJ whole genome shotgun (WGS) entry which is preliminary data.</text>
</comment>
<accession>A0AAD8XUM8</accession>
<keyword evidence="4 5" id="KW-0067">ATP-binding</keyword>
<dbReference type="InterPro" id="IPR002110">
    <property type="entry name" value="Ankyrin_rpt"/>
</dbReference>
<evidence type="ECO:0000313" key="8">
    <source>
        <dbReference type="EMBL" id="KAK1733666.1"/>
    </source>
</evidence>
<dbReference type="SUPFAM" id="SSF52540">
    <property type="entry name" value="P-loop containing nucleoside triphosphate hydrolases"/>
    <property type="match status" value="1"/>
</dbReference>
<dbReference type="GO" id="GO:0005524">
    <property type="term" value="F:ATP binding"/>
    <property type="evidence" value="ECO:0007669"/>
    <property type="project" value="UniProtKB-UniRule"/>
</dbReference>
<organism evidence="8 9">
    <name type="scientific">Skeletonema marinoi</name>
    <dbReference type="NCBI Taxonomy" id="267567"/>
    <lineage>
        <taxon>Eukaryota</taxon>
        <taxon>Sar</taxon>
        <taxon>Stramenopiles</taxon>
        <taxon>Ochrophyta</taxon>
        <taxon>Bacillariophyta</taxon>
        <taxon>Coscinodiscophyceae</taxon>
        <taxon>Thalassiosirophycidae</taxon>
        <taxon>Thalassiosirales</taxon>
        <taxon>Skeletonemataceae</taxon>
        <taxon>Skeletonema</taxon>
        <taxon>Skeletonema marinoi-dohrnii complex</taxon>
    </lineage>
</organism>
<dbReference type="InterPro" id="IPR036770">
    <property type="entry name" value="Ankyrin_rpt-contain_sf"/>
</dbReference>
<evidence type="ECO:0000256" key="4">
    <source>
        <dbReference type="ARBA" id="ARBA00022840"/>
    </source>
</evidence>
<dbReference type="Proteomes" id="UP001224775">
    <property type="component" value="Unassembled WGS sequence"/>
</dbReference>
<keyword evidence="9" id="KW-1185">Reference proteome</keyword>
<dbReference type="PROSITE" id="PS51198">
    <property type="entry name" value="UVRD_HELICASE_ATP_BIND"/>
    <property type="match status" value="1"/>
</dbReference>
<evidence type="ECO:0000256" key="1">
    <source>
        <dbReference type="ARBA" id="ARBA00022741"/>
    </source>
</evidence>
<dbReference type="PANTHER" id="PTHR21529">
    <property type="entry name" value="MAMMARY TURMOR VIRUS RECEPTOR HOMOLOG 1, 2 MTVR1, 2"/>
    <property type="match status" value="1"/>
</dbReference>
<proteinExistence type="predicted"/>
<evidence type="ECO:0000313" key="9">
    <source>
        <dbReference type="Proteomes" id="UP001224775"/>
    </source>
</evidence>